<evidence type="ECO:0000313" key="3">
    <source>
        <dbReference type="EMBL" id="KAK9818929.1"/>
    </source>
</evidence>
<gene>
    <name evidence="3" type="ORF">WJX74_002005</name>
</gene>
<accession>A0AAW1QCV5</accession>
<dbReference type="GO" id="GO:0004668">
    <property type="term" value="F:protein-arginine deiminase activity"/>
    <property type="evidence" value="ECO:0007669"/>
    <property type="project" value="InterPro"/>
</dbReference>
<dbReference type="Pfam" id="PF04371">
    <property type="entry name" value="PAD_porph"/>
    <property type="match status" value="1"/>
</dbReference>
<evidence type="ECO:0000256" key="2">
    <source>
        <dbReference type="SAM" id="MobiDB-lite"/>
    </source>
</evidence>
<dbReference type="InterPro" id="IPR007466">
    <property type="entry name" value="Peptidyl-Arg-deiminase_porph"/>
</dbReference>
<feature type="compositionally biased region" description="Basic and acidic residues" evidence="2">
    <location>
        <begin position="272"/>
        <end position="281"/>
    </location>
</feature>
<protein>
    <recommendedName>
        <fullName evidence="5">Agmatine deiminase</fullName>
    </recommendedName>
</protein>
<organism evidence="3 4">
    <name type="scientific">Apatococcus lobatus</name>
    <dbReference type="NCBI Taxonomy" id="904363"/>
    <lineage>
        <taxon>Eukaryota</taxon>
        <taxon>Viridiplantae</taxon>
        <taxon>Chlorophyta</taxon>
        <taxon>core chlorophytes</taxon>
        <taxon>Trebouxiophyceae</taxon>
        <taxon>Chlorellales</taxon>
        <taxon>Chlorellaceae</taxon>
        <taxon>Apatococcus</taxon>
    </lineage>
</organism>
<dbReference type="PANTHER" id="PTHR31377">
    <property type="entry name" value="AGMATINE DEIMINASE-RELATED"/>
    <property type="match status" value="1"/>
</dbReference>
<evidence type="ECO:0000256" key="1">
    <source>
        <dbReference type="ARBA" id="ARBA00022801"/>
    </source>
</evidence>
<feature type="region of interest" description="Disordered" evidence="2">
    <location>
        <begin position="269"/>
        <end position="318"/>
    </location>
</feature>
<keyword evidence="1" id="KW-0378">Hydrolase</keyword>
<dbReference type="AlphaFoldDB" id="A0AAW1QCV5"/>
<proteinExistence type="predicted"/>
<keyword evidence="4" id="KW-1185">Reference proteome</keyword>
<evidence type="ECO:0000313" key="4">
    <source>
        <dbReference type="Proteomes" id="UP001438707"/>
    </source>
</evidence>
<dbReference type="Proteomes" id="UP001438707">
    <property type="component" value="Unassembled WGS sequence"/>
</dbReference>
<dbReference type="PANTHER" id="PTHR31377:SF2">
    <property type="entry name" value="AGMATINE DEIMINASE"/>
    <property type="match status" value="1"/>
</dbReference>
<feature type="compositionally biased region" description="Acidic residues" evidence="2">
    <location>
        <begin position="295"/>
        <end position="315"/>
    </location>
</feature>
<dbReference type="GO" id="GO:0009446">
    <property type="term" value="P:putrescine biosynthetic process"/>
    <property type="evidence" value="ECO:0007669"/>
    <property type="project" value="InterPro"/>
</dbReference>
<comment type="caution">
    <text evidence="3">The sequence shown here is derived from an EMBL/GenBank/DDBJ whole genome shotgun (WGS) entry which is preliminary data.</text>
</comment>
<dbReference type="GO" id="GO:0047632">
    <property type="term" value="F:agmatine deiminase activity"/>
    <property type="evidence" value="ECO:0007669"/>
    <property type="project" value="TreeGrafter"/>
</dbReference>
<evidence type="ECO:0008006" key="5">
    <source>
        <dbReference type="Google" id="ProtNLM"/>
    </source>
</evidence>
<sequence>MTTDWRMPGEWERHQRTYLGWPQWLEDPKKGQKDPAQIAFAAVAKAIAEFEPVTVAANPDQVDKARAALHESVEVASIPQNDSWFRDTGPTFVTRDGDNGKEIAGVNWGFDAYGGLNDEHELDDEIARCICKQADIDLIEGPMVLEAGSIHVDGEGTLISTEECLLNKTKRARNPKLSREQIEGNLKKLLGVTKIVWLPLGLYADNDTTGHVDNLACFAAPGKVLLAWTDDEKDPQYERSREAKRILEAATDAQGRKLEVIKLPLPDPLSKTAEEAGESARNKGGKGNENGKVDNEDEDDEQADEEEEEEDDDDEAPKAGDRMAASYINFYICNGGIVMPALGQEPADSRAQKVLEDTFPDRKVVAVPTRKEKPTWLRRNICRMTFIAWLNWPAAETGYLQEVLRVAFRKVSSLYVSKPNLLAVEGHLPRFQAKPLLILPERKGSAGARATHQRTRRSSRSACQGAQWMPLATWRIQACGTS</sequence>
<dbReference type="EMBL" id="JALJOS010000052">
    <property type="protein sequence ID" value="KAK9818929.1"/>
    <property type="molecule type" value="Genomic_DNA"/>
</dbReference>
<reference evidence="3 4" key="1">
    <citation type="journal article" date="2024" name="Nat. Commun.">
        <title>Phylogenomics reveals the evolutionary origins of lichenization in chlorophyte algae.</title>
        <authorList>
            <person name="Puginier C."/>
            <person name="Libourel C."/>
            <person name="Otte J."/>
            <person name="Skaloud P."/>
            <person name="Haon M."/>
            <person name="Grisel S."/>
            <person name="Petersen M."/>
            <person name="Berrin J.G."/>
            <person name="Delaux P.M."/>
            <person name="Dal Grande F."/>
            <person name="Keller J."/>
        </authorList>
    </citation>
    <scope>NUCLEOTIDE SEQUENCE [LARGE SCALE GENOMIC DNA]</scope>
    <source>
        <strain evidence="3 4">SAG 2145</strain>
    </source>
</reference>
<name>A0AAW1QCV5_9CHLO</name>
<dbReference type="SUPFAM" id="SSF55909">
    <property type="entry name" value="Pentein"/>
    <property type="match status" value="1"/>
</dbReference>
<dbReference type="Gene3D" id="3.75.10.10">
    <property type="entry name" value="L-arginine/glycine Amidinotransferase, Chain A"/>
    <property type="match status" value="1"/>
</dbReference>